<comment type="caution">
    <text evidence="1">The sequence shown here is derived from an EMBL/GenBank/DDBJ whole genome shotgun (WGS) entry which is preliminary data.</text>
</comment>
<dbReference type="EMBL" id="JAFCMP010000514">
    <property type="protein sequence ID" value="KAG5178650.1"/>
    <property type="molecule type" value="Genomic_DNA"/>
</dbReference>
<proteinExistence type="predicted"/>
<dbReference type="InterPro" id="IPR029044">
    <property type="entry name" value="Nucleotide-diphossugar_trans"/>
</dbReference>
<accession>A0A835YNS2</accession>
<evidence type="ECO:0000313" key="2">
    <source>
        <dbReference type="Proteomes" id="UP000664859"/>
    </source>
</evidence>
<organism evidence="1 2">
    <name type="scientific">Tribonema minus</name>
    <dbReference type="NCBI Taxonomy" id="303371"/>
    <lineage>
        <taxon>Eukaryota</taxon>
        <taxon>Sar</taxon>
        <taxon>Stramenopiles</taxon>
        <taxon>Ochrophyta</taxon>
        <taxon>PX clade</taxon>
        <taxon>Xanthophyceae</taxon>
        <taxon>Tribonematales</taxon>
        <taxon>Tribonemataceae</taxon>
        <taxon>Tribonema</taxon>
    </lineage>
</organism>
<evidence type="ECO:0000313" key="1">
    <source>
        <dbReference type="EMBL" id="KAG5178650.1"/>
    </source>
</evidence>
<protein>
    <recommendedName>
        <fullName evidence="3">Glycosyltransferase</fullName>
    </recommendedName>
</protein>
<name>A0A835YNS2_9STRA</name>
<feature type="non-terminal residue" evidence="1">
    <location>
        <position position="281"/>
    </location>
</feature>
<evidence type="ECO:0008006" key="3">
    <source>
        <dbReference type="Google" id="ProtNLM"/>
    </source>
</evidence>
<gene>
    <name evidence="1" type="ORF">JKP88DRAFT_329340</name>
</gene>
<sequence length="281" mass="32704">MCKSISFITSTSISLQLLQLISKESKMAQLEHVNSLPRSSEMEEDIHVFLVTWGRVHLLHETIQSLVQLQTVAHRVRLHIWNNNPLIREQVDAIVTLFPSITLDVIHSKINLFSYARFLHIKKVMAQEQLDYVVIVDDDQQFPPDYLEQLWNDRRPRTYTSWWGRKFKGQSYFKGVPDYKELANGARPDIKDFDYAGPGGCIIDANAFAMAATLAIPQRYATLDDLWLSYVMHMAHWSVRRTLVRPRTITDDRTTSVALWSRLKDHKDEFLTYLRDGGWNV</sequence>
<keyword evidence="2" id="KW-1185">Reference proteome</keyword>
<dbReference type="Gene3D" id="3.90.550.10">
    <property type="entry name" value="Spore Coat Polysaccharide Biosynthesis Protein SpsA, Chain A"/>
    <property type="match status" value="1"/>
</dbReference>
<dbReference type="Proteomes" id="UP000664859">
    <property type="component" value="Unassembled WGS sequence"/>
</dbReference>
<dbReference type="OrthoDB" id="236682at2759"/>
<dbReference type="SUPFAM" id="SSF53448">
    <property type="entry name" value="Nucleotide-diphospho-sugar transferases"/>
    <property type="match status" value="1"/>
</dbReference>
<dbReference type="AlphaFoldDB" id="A0A835YNS2"/>
<reference evidence="1" key="1">
    <citation type="submission" date="2021-02" db="EMBL/GenBank/DDBJ databases">
        <title>First Annotated Genome of the Yellow-green Alga Tribonema minus.</title>
        <authorList>
            <person name="Mahan K.M."/>
        </authorList>
    </citation>
    <scope>NUCLEOTIDE SEQUENCE</scope>
    <source>
        <strain evidence="1">UTEX B ZZ1240</strain>
    </source>
</reference>